<feature type="domain" description="GED" evidence="3">
    <location>
        <begin position="621"/>
        <end position="708"/>
    </location>
</feature>
<dbReference type="EMBL" id="JQFZ01000155">
    <property type="protein sequence ID" value="KGO57111.1"/>
    <property type="molecule type" value="Genomic_DNA"/>
</dbReference>
<dbReference type="InterPro" id="IPR027417">
    <property type="entry name" value="P-loop_NTPase"/>
</dbReference>
<sequence>MAVMSTPKLPGQGLGDPVLLDKIDRLLACNLGEYVNLPLLVVVGDQSSGKSSVLEGLTKLPFPRDSGLCTQFATHIIFRRIKADTKRTINASIVSALDKDPEHASRLAAWKGANMESLDSESFAETMREVHQTMGLSGSENDTFKPTFTRDVFRLEICGPEEDNLSIIDVPGIFKNTTAGLTTKQDMEMVRDMVLGYMRNPRSIMLTVVPANVDIATQEILEMARECDTQGNRTLGVFTKPDLVDKGAEDKIMELIEGKSHSLELGWIVVRNAGQQQLLDQSSDRDLVEAKFFRENHPWSNLPEDKFGILALKTRLQDVQTTQIRREFPKMRTDVGRKLKAMRHDLSALGNERSTPEQQRSFLLDVITRFQDIVSQAMATSYGTNELFDKEKHSRLATIIRNRMDVFKSDMEKYGFEYQFLSEIIDELPAIQLMEGGADQEDGSGIPVRKHLDVSENSGAIDGILHEQEVVTEPTDDSILVWIEEQYRASRGFEVGTFQTSLLCTIMNRQSGKWTDFALGYVSDVIDIMHTFMLKVLEVICPDEQIRDKLVSVLTDELSKRYREAMEQAQLVLDVERMNIMTLNEKFHDTLEETQKRSHQEKYEPTEDEPRVLLSNGERTVRYIHDILAAYYEVASKRFVDNICMQATGYCLLTGPRKPLGLFSPQFVANLSEDQLTEIAGENAALSRRRAQLKKGIQDLETGRKIMM</sequence>
<dbReference type="FunFam" id="3.40.50.300:FF:001425">
    <property type="entry name" value="Dynamin GTPase, putative"/>
    <property type="match status" value="1"/>
</dbReference>
<dbReference type="GO" id="GO:0006897">
    <property type="term" value="P:endocytosis"/>
    <property type="evidence" value="ECO:0007669"/>
    <property type="project" value="TreeGrafter"/>
</dbReference>
<keyword evidence="1" id="KW-0547">Nucleotide-binding</keyword>
<dbReference type="PANTHER" id="PTHR11566">
    <property type="entry name" value="DYNAMIN"/>
    <property type="match status" value="1"/>
</dbReference>
<dbReference type="CDD" id="cd08771">
    <property type="entry name" value="DLP_1"/>
    <property type="match status" value="1"/>
</dbReference>
<proteinExistence type="predicted"/>
<dbReference type="GO" id="GO:0048312">
    <property type="term" value="P:intracellular distribution of mitochondria"/>
    <property type="evidence" value="ECO:0007669"/>
    <property type="project" value="TreeGrafter"/>
</dbReference>
<dbReference type="Pfam" id="PF00350">
    <property type="entry name" value="Dynamin_N"/>
    <property type="match status" value="1"/>
</dbReference>
<dbReference type="PROSITE" id="PS51388">
    <property type="entry name" value="GED"/>
    <property type="match status" value="1"/>
</dbReference>
<evidence type="ECO:0000256" key="1">
    <source>
        <dbReference type="ARBA" id="ARBA00022741"/>
    </source>
</evidence>
<dbReference type="PRINTS" id="PR00195">
    <property type="entry name" value="DYNAMIN"/>
</dbReference>
<dbReference type="VEuPathDB" id="FungiDB:PEXP_027390"/>
<reference evidence="5 6" key="1">
    <citation type="journal article" date="2015" name="Mol. Plant Microbe Interact.">
        <title>Genome, transcriptome, and functional analyses of Penicillium expansum provide new insights into secondary metabolism and pathogenicity.</title>
        <authorList>
            <person name="Ballester A.R."/>
            <person name="Marcet-Houben M."/>
            <person name="Levin E."/>
            <person name="Sela N."/>
            <person name="Selma-Lazaro C."/>
            <person name="Carmona L."/>
            <person name="Wisniewski M."/>
            <person name="Droby S."/>
            <person name="Gonzalez-Candelas L."/>
            <person name="Gabaldon T."/>
        </authorList>
    </citation>
    <scope>NUCLEOTIDE SEQUENCE [LARGE SCALE GENOMIC DNA]</scope>
    <source>
        <strain evidence="5 6">MD-8</strain>
    </source>
</reference>
<dbReference type="Proteomes" id="UP000030143">
    <property type="component" value="Unassembled WGS sequence"/>
</dbReference>
<comment type="caution">
    <text evidence="5">The sequence shown here is derived from an EMBL/GenBank/DDBJ whole genome shotgun (WGS) entry which is preliminary data.</text>
</comment>
<dbReference type="GO" id="GO:0016020">
    <property type="term" value="C:membrane"/>
    <property type="evidence" value="ECO:0007669"/>
    <property type="project" value="TreeGrafter"/>
</dbReference>
<dbReference type="GO" id="GO:0000266">
    <property type="term" value="P:mitochondrial fission"/>
    <property type="evidence" value="ECO:0007669"/>
    <property type="project" value="TreeGrafter"/>
</dbReference>
<name>A0A0A2JQJ6_PENEN</name>
<dbReference type="GeneID" id="27673162"/>
<dbReference type="PANTHER" id="PTHR11566:SF215">
    <property type="entry name" value="DYNAMIN GTPASE"/>
    <property type="match status" value="1"/>
</dbReference>
<feature type="domain" description="Dynamin-type G" evidence="4">
    <location>
        <begin position="34"/>
        <end position="329"/>
    </location>
</feature>
<dbReference type="InterPro" id="IPR020850">
    <property type="entry name" value="GED_dom"/>
</dbReference>
<accession>A0A0A2JQJ6</accession>
<evidence type="ECO:0000256" key="2">
    <source>
        <dbReference type="ARBA" id="ARBA00023134"/>
    </source>
</evidence>
<dbReference type="InterPro" id="IPR000375">
    <property type="entry name" value="Dynamin_stalk"/>
</dbReference>
<organism evidence="5 6">
    <name type="scientific">Penicillium expansum</name>
    <name type="common">Blue mold rot fungus</name>
    <dbReference type="NCBI Taxonomy" id="27334"/>
    <lineage>
        <taxon>Eukaryota</taxon>
        <taxon>Fungi</taxon>
        <taxon>Dikarya</taxon>
        <taxon>Ascomycota</taxon>
        <taxon>Pezizomycotina</taxon>
        <taxon>Eurotiomycetes</taxon>
        <taxon>Eurotiomycetidae</taxon>
        <taxon>Eurotiales</taxon>
        <taxon>Aspergillaceae</taxon>
        <taxon>Penicillium</taxon>
    </lineage>
</organism>
<dbReference type="GO" id="GO:0003924">
    <property type="term" value="F:GTPase activity"/>
    <property type="evidence" value="ECO:0007669"/>
    <property type="project" value="InterPro"/>
</dbReference>
<dbReference type="STRING" id="27334.A0A0A2JQJ6"/>
<dbReference type="GO" id="GO:0005739">
    <property type="term" value="C:mitochondrion"/>
    <property type="evidence" value="ECO:0007669"/>
    <property type="project" value="TreeGrafter"/>
</dbReference>
<dbReference type="InterPro" id="IPR001401">
    <property type="entry name" value="Dynamin_GTPase"/>
</dbReference>
<protein>
    <submittedName>
        <fullName evidence="5">Dynamin</fullName>
    </submittedName>
</protein>
<dbReference type="PROSITE" id="PS51718">
    <property type="entry name" value="G_DYNAMIN_2"/>
    <property type="match status" value="1"/>
</dbReference>
<dbReference type="GO" id="GO:0005874">
    <property type="term" value="C:microtubule"/>
    <property type="evidence" value="ECO:0007669"/>
    <property type="project" value="TreeGrafter"/>
</dbReference>
<keyword evidence="6" id="KW-1185">Reference proteome</keyword>
<dbReference type="SUPFAM" id="SSF52540">
    <property type="entry name" value="P-loop containing nucleoside triphosphate hydrolases"/>
    <property type="match status" value="1"/>
</dbReference>
<dbReference type="Gene3D" id="1.20.120.1240">
    <property type="entry name" value="Dynamin, middle domain"/>
    <property type="match status" value="1"/>
</dbReference>
<dbReference type="InterPro" id="IPR022812">
    <property type="entry name" value="Dynamin"/>
</dbReference>
<evidence type="ECO:0000313" key="5">
    <source>
        <dbReference type="EMBL" id="KGO57111.1"/>
    </source>
</evidence>
<dbReference type="InterPro" id="IPR045063">
    <property type="entry name" value="Dynamin_N"/>
</dbReference>
<evidence type="ECO:0000259" key="4">
    <source>
        <dbReference type="PROSITE" id="PS51718"/>
    </source>
</evidence>
<dbReference type="Pfam" id="PF01031">
    <property type="entry name" value="Dynamin_M"/>
    <property type="match status" value="1"/>
</dbReference>
<keyword evidence="2" id="KW-0342">GTP-binding</keyword>
<dbReference type="InterPro" id="IPR030381">
    <property type="entry name" value="G_DYNAMIN_dom"/>
</dbReference>
<dbReference type="SMART" id="SM00053">
    <property type="entry name" value="DYNc"/>
    <property type="match status" value="1"/>
</dbReference>
<gene>
    <name evidence="5" type="ORF">PEX2_004660</name>
</gene>
<dbReference type="Gene3D" id="3.40.50.300">
    <property type="entry name" value="P-loop containing nucleotide triphosphate hydrolases"/>
    <property type="match status" value="1"/>
</dbReference>
<dbReference type="RefSeq" id="XP_016598799.1">
    <property type="nucleotide sequence ID" value="XM_016737743.1"/>
</dbReference>
<dbReference type="GO" id="GO:0016559">
    <property type="term" value="P:peroxisome fission"/>
    <property type="evidence" value="ECO:0007669"/>
    <property type="project" value="TreeGrafter"/>
</dbReference>
<dbReference type="AlphaFoldDB" id="A0A0A2JQJ6"/>
<evidence type="ECO:0000313" key="6">
    <source>
        <dbReference type="Proteomes" id="UP000030143"/>
    </source>
</evidence>
<dbReference type="HOGENOM" id="CLU_008964_7_2_1"/>
<dbReference type="GO" id="GO:0008017">
    <property type="term" value="F:microtubule binding"/>
    <property type="evidence" value="ECO:0007669"/>
    <property type="project" value="TreeGrafter"/>
</dbReference>
<dbReference type="GO" id="GO:0005525">
    <property type="term" value="F:GTP binding"/>
    <property type="evidence" value="ECO:0007669"/>
    <property type="project" value="InterPro"/>
</dbReference>
<evidence type="ECO:0000259" key="3">
    <source>
        <dbReference type="PROSITE" id="PS51388"/>
    </source>
</evidence>